<evidence type="ECO:0000256" key="5">
    <source>
        <dbReference type="SAM" id="MobiDB-lite"/>
    </source>
</evidence>
<dbReference type="SMART" id="SM00248">
    <property type="entry name" value="ANK"/>
    <property type="match status" value="25"/>
</dbReference>
<feature type="region of interest" description="Disordered" evidence="5">
    <location>
        <begin position="154"/>
        <end position="174"/>
    </location>
</feature>
<feature type="repeat" description="ANK" evidence="3">
    <location>
        <begin position="1254"/>
        <end position="1286"/>
    </location>
</feature>
<gene>
    <name evidence="8" type="ORF">JVT61DRAFT_7319</name>
</gene>
<feature type="repeat" description="ANK" evidence="3">
    <location>
        <begin position="2144"/>
        <end position="2166"/>
    </location>
</feature>
<organism evidence="8 9">
    <name type="scientific">Boletus reticuloceps</name>
    <dbReference type="NCBI Taxonomy" id="495285"/>
    <lineage>
        <taxon>Eukaryota</taxon>
        <taxon>Fungi</taxon>
        <taxon>Dikarya</taxon>
        <taxon>Basidiomycota</taxon>
        <taxon>Agaricomycotina</taxon>
        <taxon>Agaricomycetes</taxon>
        <taxon>Agaricomycetidae</taxon>
        <taxon>Boletales</taxon>
        <taxon>Boletineae</taxon>
        <taxon>Boletaceae</taxon>
        <taxon>Boletoideae</taxon>
        <taxon>Boletus</taxon>
    </lineage>
</organism>
<dbReference type="PROSITE" id="PS50088">
    <property type="entry name" value="ANK_REPEAT"/>
    <property type="match status" value="10"/>
</dbReference>
<dbReference type="OrthoDB" id="2647035at2759"/>
<evidence type="ECO:0000313" key="8">
    <source>
        <dbReference type="EMBL" id="KAG6372884.1"/>
    </source>
</evidence>
<feature type="repeat" description="ANK" evidence="3">
    <location>
        <begin position="1759"/>
        <end position="1784"/>
    </location>
</feature>
<proteinExistence type="predicted"/>
<protein>
    <submittedName>
        <fullName evidence="8">Ankyrin repeat-containing domain protein</fullName>
    </submittedName>
</protein>
<dbReference type="SUPFAM" id="SSF48403">
    <property type="entry name" value="Ankyrin repeat"/>
    <property type="match status" value="6"/>
</dbReference>
<dbReference type="Pfam" id="PF12796">
    <property type="entry name" value="Ank_2"/>
    <property type="match status" value="8"/>
</dbReference>
<keyword evidence="2 3" id="KW-0040">ANK repeat</keyword>
<evidence type="ECO:0000256" key="2">
    <source>
        <dbReference type="ARBA" id="ARBA00023043"/>
    </source>
</evidence>
<feature type="repeat" description="ANK" evidence="3">
    <location>
        <begin position="1657"/>
        <end position="1682"/>
    </location>
</feature>
<dbReference type="PANTHER" id="PTHR24198:SF165">
    <property type="entry name" value="ANKYRIN REPEAT-CONTAINING PROTEIN-RELATED"/>
    <property type="match status" value="1"/>
</dbReference>
<dbReference type="InterPro" id="IPR027417">
    <property type="entry name" value="P-loop_NTPase"/>
</dbReference>
<keyword evidence="4" id="KW-0175">Coiled coil</keyword>
<dbReference type="Gene3D" id="1.25.40.20">
    <property type="entry name" value="Ankyrin repeat-containing domain"/>
    <property type="match status" value="8"/>
</dbReference>
<evidence type="ECO:0000313" key="9">
    <source>
        <dbReference type="Proteomes" id="UP000683000"/>
    </source>
</evidence>
<dbReference type="PANTHER" id="PTHR24198">
    <property type="entry name" value="ANKYRIN REPEAT AND PROTEIN KINASE DOMAIN-CONTAINING PROTEIN"/>
    <property type="match status" value="1"/>
</dbReference>
<feature type="repeat" description="ANK" evidence="3">
    <location>
        <begin position="1963"/>
        <end position="1988"/>
    </location>
</feature>
<feature type="repeat" description="ANK" evidence="3">
    <location>
        <begin position="1153"/>
        <end position="1178"/>
    </location>
</feature>
<dbReference type="Pfam" id="PF24883">
    <property type="entry name" value="NPHP3_N"/>
    <property type="match status" value="1"/>
</dbReference>
<name>A0A8I2YJ78_9AGAM</name>
<reference evidence="8" key="1">
    <citation type="submission" date="2021-03" db="EMBL/GenBank/DDBJ databases">
        <title>Evolutionary innovations through gain and loss of genes in the ectomycorrhizal Boletales.</title>
        <authorList>
            <person name="Wu G."/>
            <person name="Miyauchi S."/>
            <person name="Morin E."/>
            <person name="Yang Z.-L."/>
            <person name="Xu J."/>
            <person name="Martin F.M."/>
        </authorList>
    </citation>
    <scope>NUCLEOTIDE SEQUENCE</scope>
    <source>
        <strain evidence="8">BR01</strain>
    </source>
</reference>
<feature type="domain" description="Nephrocystin 3-like N-terminal" evidence="7">
    <location>
        <begin position="278"/>
        <end position="443"/>
    </location>
</feature>
<evidence type="ECO:0000259" key="7">
    <source>
        <dbReference type="Pfam" id="PF24883"/>
    </source>
</evidence>
<feature type="domain" description="GPI inositol-deacylase winged helix" evidence="6">
    <location>
        <begin position="556"/>
        <end position="634"/>
    </location>
</feature>
<sequence length="2285" mass="253082">MERSRKTFRKIAAASQRVVAIANDYADREDYPGVPRCHHQLEEDMRRISVACACVADILEPPPEQGPAIDVRIQDWLDTDEPQECLQTLSRMESVLQQDSFSWSRMSRMFQRGRGSTATQYKIKEAVDLFNSSKGCFHFLFSTEIWNNVRAIQKQQDTPQPRDHNVHGQSSPLRPRIPALAQTEIDLAVSSDLGVHQGGHNIVVQGFPADAEASPAITTVQETVHYQDRHAVSQRRREVKNDKQRKEEEKELEEILKWLDGLTCAEKHDVTLSLRQEDTCKWLFDTTQYKMWRDGESGSFWLRGKPGAGKSVLVSFVIDSLKNDPGRCKGEILTFFYCDFRNERSTNSAEVMRSILSQLLRHLRGHSVNLEIVLGDLIKAKEWGGGTLGNAKELAGITSRAASLLGQKPLVIVDALDECKDVRKLIQALMMIRDHVRLFVSSRPLHTIVDVLSDLPFVSMEDMADELSADIELHVTRELDARQRLRDLDPGFKMRIRSVLCEKADGMFRWVQCSIDTLDRCVTRKEVRNALDSLPKGLDETYERILFAIDMETPSGRLAQRALVWLVAAQRSMRVTEIMEALSINLKTRTLDPDIGPMHSGALLDACGSLVTYSEKTGVIILAHFSVKEYLVGEFTRTNLPAYYISLEQAHLLLAQSCMCYLSICLRHAQRPADASGSRTTGASSQSMVQLHPTGKSQALLDYALDDALDHFGHLGLTFKSALHDVTVLAEDIQRHSWVWDHVCIPGRWDRQEFWGKPRWPAAVHDLLLYILVAFASDSFMEAFLRRIPLKPKKGTNPLVYAAYFDKDEHARMLLSLGAGLNQRGWETVRYCQSLPIEVAFWNRHYAMVTLFVEEGSTVPSHIFTDSFFKRSLGQPFPSPIPSSIVRLLLQTDEFTETINKWPNMIALHTIKNSNHLLVFQNVAEQDLIEIIRRFTQVADEIFAPNLKEAFFRLAVTQGYFSAVRYLRTLGTSLPSDLLVRLRHYPGRWKTASMIRFLLENGADALVSTSSGDSVLHAILWAAIDASEDDILEAVKLIVDLGCNPLEADSHGNTPLRLGIERGYISVAQYLLTLGEPLPSDLFVKLNRVQSDWCTASMIHFLVENGVDPLVHTADGNSLFHIVLQSLYNDDKALEVVKVLVDHHCDPLEANSCGTTPVHIAVERGHISVARHLVTVGAYLPPDLPVTLRASGWGTAPMIQFLIEKRANVLARTSNGDSMLHIVLQSFYLSGHEALEVVKLLVSYGCDPLEANSCGITPLHIAVERNHISVARYLLAFRSDITLCHEFRMRPRMIRLLVENGVNVLSHSSNWANPNPNPVLHTTLQSIYSDAEALEAVKLLIGYNCDLLEANPLGDTFLHAVVERGYESVARYLLSLGIHHPRPDLLITLNHRSWSGCTARMMIPLLVENGVNVLVRTSDGETLLHIILSAMYGDSEALEAARILIDYGCDPLEANTHGKAPLHIAIEREYTSVARYLISLGASLPPDLLTTFNSWAAARMVPFLVENGVNLLAHTRGGYSALHVVLLSSGYNDSDETLEAVRVLVDHGCDPFEANGGNTPLHLAVERGYISVAQYFVSLGAPLPPDVLVTSSWFRDTARMIHFLVKNGVNVLARTRGGDSALHVVLQSSGNKDRDETLEAVRVLVAYGCDPFEATARGNTPLHVAVEQGHVSVARYLTSLGVPLPPDLLITSNHLSWFWVTARMVHFLVENGVNVLAYDSNGNSALHIVLQSLHDNDETLEAVKVLVAYGCDPFEANARGKTPLHIAVEQGHMSIARYLISLGVPLPPDLLITSNDLSWLWVTARMVHFLVENGVNVLAHDGNGNSALHIVLQSLYNHDEALEAAKVLVAYGCHPLEANARGTTPLGISVERGHISVAQYFVSLGVPLPPDLLVTLRRGWSCCSSTPMVRFLVENGVDVLAHANDGDSLLHVVLQCADVDDSILEVATLLVSLGCDPLGANSRGNTPLHLAVQHNHISAVRYLLALGAPLPPDLLVTLDRTRSHWSTAAMIRFLVENGVDVLVHADNGDSVLHGALRCLNWNSDILEVAEFLIGCGCDPLEANSRGETPLHIAAERCQCDVLASYLIAQGGSVLTKASNGDTVLHLATRVVYSYPFDEDADGRTLTTVEFFVGCGSDPAVLNDNGQTPLHNAVDLGRIKTIKYLLSLNSPLPFDILFTAIQSDQDSVCCHYIVQTLVTSGCDTQTPNAEGDTPLQVAIKKGRVDVVKYLLSVESVQNQSLEDLLSAAALAPAPVQSEMRRIMMLSDRRARSESPELHPAKRVKHS</sequence>
<evidence type="ECO:0000256" key="1">
    <source>
        <dbReference type="ARBA" id="ARBA00022737"/>
    </source>
</evidence>
<keyword evidence="1" id="KW-0677">Repeat</keyword>
<keyword evidence="9" id="KW-1185">Reference proteome</keyword>
<dbReference type="Pfam" id="PF00023">
    <property type="entry name" value="Ank"/>
    <property type="match status" value="1"/>
</dbReference>
<accession>A0A8I2YJ78</accession>
<dbReference type="SUPFAM" id="SSF52540">
    <property type="entry name" value="P-loop containing nucleoside triphosphate hydrolases"/>
    <property type="match status" value="1"/>
</dbReference>
<dbReference type="EMBL" id="JAGFBS010000025">
    <property type="protein sequence ID" value="KAG6372884.1"/>
    <property type="molecule type" value="Genomic_DNA"/>
</dbReference>
<dbReference type="PROSITE" id="PS50297">
    <property type="entry name" value="ANK_REP_REGION"/>
    <property type="match status" value="10"/>
</dbReference>
<feature type="compositionally biased region" description="Basic and acidic residues" evidence="5">
    <location>
        <begin position="2266"/>
        <end position="2278"/>
    </location>
</feature>
<evidence type="ECO:0000256" key="4">
    <source>
        <dbReference type="SAM" id="Coils"/>
    </source>
</evidence>
<feature type="repeat" description="ANK" evidence="3">
    <location>
        <begin position="1556"/>
        <end position="1581"/>
    </location>
</feature>
<dbReference type="InterPro" id="IPR056884">
    <property type="entry name" value="NPHP3-like_N"/>
</dbReference>
<feature type="repeat" description="ANK" evidence="3">
    <location>
        <begin position="2209"/>
        <end position="2231"/>
    </location>
</feature>
<comment type="caution">
    <text evidence="8">The sequence shown here is derived from an EMBL/GenBank/DDBJ whole genome shotgun (WGS) entry which is preliminary data.</text>
</comment>
<feature type="coiled-coil region" evidence="4">
    <location>
        <begin position="229"/>
        <end position="256"/>
    </location>
</feature>
<dbReference type="InterPro" id="IPR002110">
    <property type="entry name" value="Ankyrin_rpt"/>
</dbReference>
<feature type="repeat" description="ANK" evidence="3">
    <location>
        <begin position="1457"/>
        <end position="1484"/>
    </location>
</feature>
<evidence type="ECO:0000256" key="3">
    <source>
        <dbReference type="PROSITE-ProRule" id="PRU00023"/>
    </source>
</evidence>
<dbReference type="Proteomes" id="UP000683000">
    <property type="component" value="Unassembled WGS sequence"/>
</dbReference>
<dbReference type="InterPro" id="IPR054471">
    <property type="entry name" value="GPIID_WHD"/>
</dbReference>
<dbReference type="InterPro" id="IPR036770">
    <property type="entry name" value="Ankyrin_rpt-contain_sf"/>
</dbReference>
<feature type="repeat" description="ANK" evidence="3">
    <location>
        <begin position="2065"/>
        <end position="2098"/>
    </location>
</feature>
<dbReference type="PRINTS" id="PR01415">
    <property type="entry name" value="ANKYRIN"/>
</dbReference>
<feature type="region of interest" description="Disordered" evidence="5">
    <location>
        <begin position="2266"/>
        <end position="2285"/>
    </location>
</feature>
<dbReference type="Gene3D" id="3.40.50.300">
    <property type="entry name" value="P-loop containing nucleotide triphosphate hydrolases"/>
    <property type="match status" value="1"/>
</dbReference>
<evidence type="ECO:0000259" key="6">
    <source>
        <dbReference type="Pfam" id="PF22939"/>
    </source>
</evidence>
<dbReference type="Pfam" id="PF22939">
    <property type="entry name" value="WHD_GPIID"/>
    <property type="match status" value="1"/>
</dbReference>